<comment type="domain">
    <text evidence="14">IleRS has two distinct active sites: one for aminoacylation and one for editing. The misactivated valine is translocated from the active site to the editing site, which sterically excludes the correctly activated isoleucine. The single editing site contains two valyl binding pockets, one specific for each substrate (Val-AMP or Val-tRNA(Ile)).</text>
</comment>
<dbReference type="GO" id="GO:0005829">
    <property type="term" value="C:cytosol"/>
    <property type="evidence" value="ECO:0007669"/>
    <property type="project" value="TreeGrafter"/>
</dbReference>
<dbReference type="InterPro" id="IPR009008">
    <property type="entry name" value="Val/Leu/Ile-tRNA-synth_edit"/>
</dbReference>
<dbReference type="GO" id="GO:0004822">
    <property type="term" value="F:isoleucine-tRNA ligase activity"/>
    <property type="evidence" value="ECO:0007669"/>
    <property type="project" value="UniProtKB-UniRule"/>
</dbReference>
<dbReference type="Pfam" id="PF06827">
    <property type="entry name" value="zf-FPG_IleRS"/>
    <property type="match status" value="1"/>
</dbReference>
<dbReference type="PANTHER" id="PTHR42765">
    <property type="entry name" value="SOLEUCYL-TRNA SYNTHETASE"/>
    <property type="match status" value="1"/>
</dbReference>
<comment type="subunit">
    <text evidence="3 14">Monomer.</text>
</comment>
<dbReference type="PRINTS" id="PR00984">
    <property type="entry name" value="TRNASYNTHILE"/>
</dbReference>
<comment type="subcellular location">
    <subcellularLocation>
        <location evidence="1 14">Cytoplasm</location>
    </subcellularLocation>
</comment>
<evidence type="ECO:0000256" key="12">
    <source>
        <dbReference type="ARBA" id="ARBA00025217"/>
    </source>
</evidence>
<evidence type="ECO:0000256" key="1">
    <source>
        <dbReference type="ARBA" id="ARBA00004496"/>
    </source>
</evidence>
<evidence type="ECO:0000256" key="3">
    <source>
        <dbReference type="ARBA" id="ARBA00011245"/>
    </source>
</evidence>
<evidence type="ECO:0000256" key="4">
    <source>
        <dbReference type="ARBA" id="ARBA00022490"/>
    </source>
</evidence>
<dbReference type="InterPro" id="IPR050081">
    <property type="entry name" value="Ile-tRNA_ligase"/>
</dbReference>
<dbReference type="GO" id="GO:0005524">
    <property type="term" value="F:ATP binding"/>
    <property type="evidence" value="ECO:0007669"/>
    <property type="project" value="UniProtKB-UniRule"/>
</dbReference>
<dbReference type="Gene3D" id="1.10.730.20">
    <property type="match status" value="1"/>
</dbReference>
<evidence type="ECO:0000256" key="9">
    <source>
        <dbReference type="ARBA" id="ARBA00022840"/>
    </source>
</evidence>
<dbReference type="FunFam" id="3.90.740.10:FF:000002">
    <property type="entry name" value="Isoleucine--tRNA ligase"/>
    <property type="match status" value="1"/>
</dbReference>
<dbReference type="InterPro" id="IPR002300">
    <property type="entry name" value="aa-tRNA-synth_Ia"/>
</dbReference>
<dbReference type="AlphaFoldDB" id="A0A2H4V2I3"/>
<dbReference type="EMBL" id="MG457318">
    <property type="protein sequence ID" value="AUB29603.1"/>
    <property type="molecule type" value="Genomic_DNA"/>
</dbReference>
<dbReference type="EC" id="6.1.1.5" evidence="14"/>
<keyword evidence="5 14" id="KW-0436">Ligase</keyword>
<dbReference type="HAMAP" id="MF_02002">
    <property type="entry name" value="Ile_tRNA_synth_type1"/>
    <property type="match status" value="1"/>
</dbReference>
<evidence type="ECO:0000313" key="18">
    <source>
        <dbReference type="EMBL" id="AUB29603.1"/>
    </source>
</evidence>
<dbReference type="GO" id="GO:0006428">
    <property type="term" value="P:isoleucyl-tRNA aminoacylation"/>
    <property type="evidence" value="ECO:0007669"/>
    <property type="project" value="UniProtKB-UniRule"/>
</dbReference>
<dbReference type="SUPFAM" id="SSF52374">
    <property type="entry name" value="Nucleotidylyl transferase"/>
    <property type="match status" value="1"/>
</dbReference>
<dbReference type="Pfam" id="PF00133">
    <property type="entry name" value="tRNA-synt_1"/>
    <property type="match status" value="1"/>
</dbReference>
<dbReference type="NCBIfam" id="TIGR00392">
    <property type="entry name" value="ileS"/>
    <property type="match status" value="1"/>
</dbReference>
<evidence type="ECO:0000256" key="13">
    <source>
        <dbReference type="ARBA" id="ARBA00048359"/>
    </source>
</evidence>
<evidence type="ECO:0000259" key="16">
    <source>
        <dbReference type="Pfam" id="PF06827"/>
    </source>
</evidence>
<dbReference type="SUPFAM" id="SSF47323">
    <property type="entry name" value="Anticodon-binding domain of a subclass of class I aminoacyl-tRNA synthetases"/>
    <property type="match status" value="1"/>
</dbReference>
<dbReference type="PROSITE" id="PS00178">
    <property type="entry name" value="AA_TRNA_LIGASE_I"/>
    <property type="match status" value="1"/>
</dbReference>
<evidence type="ECO:0000256" key="6">
    <source>
        <dbReference type="ARBA" id="ARBA00022723"/>
    </source>
</evidence>
<dbReference type="InterPro" id="IPR001412">
    <property type="entry name" value="aa-tRNA-synth_I_CS"/>
</dbReference>
<feature type="binding site" evidence="14">
    <location>
        <position position="926"/>
    </location>
    <ligand>
        <name>Zn(2+)</name>
        <dbReference type="ChEBI" id="CHEBI:29105"/>
    </ligand>
</feature>
<comment type="function">
    <text evidence="12 14">Catalyzes the attachment of isoleucine to tRNA(Ile). As IleRS can inadvertently accommodate and process structurally similar amino acids such as valine, to avoid such errors it has two additional distinct tRNA(Ile)-dependent editing activities. One activity is designated as 'pretransfer' editing and involves the hydrolysis of activated Val-AMP. The other activity is designated 'posttransfer' editing and involves deacylation of mischarged Val-tRNA(Ile).</text>
</comment>
<keyword evidence="7 14" id="KW-0547">Nucleotide-binding</keyword>
<evidence type="ECO:0000256" key="10">
    <source>
        <dbReference type="ARBA" id="ARBA00022917"/>
    </source>
</evidence>
<dbReference type="FunFam" id="3.40.50.620:FF:000042">
    <property type="entry name" value="Isoleucine--tRNA ligase"/>
    <property type="match status" value="1"/>
</dbReference>
<feature type="domain" description="Zinc finger FPG/IleRS-type" evidence="16">
    <location>
        <begin position="923"/>
        <end position="952"/>
    </location>
</feature>
<dbReference type="InterPro" id="IPR013155">
    <property type="entry name" value="M/V/L/I-tRNA-synth_anticd-bd"/>
</dbReference>
<evidence type="ECO:0000256" key="2">
    <source>
        <dbReference type="ARBA" id="ARBA00006887"/>
    </source>
</evidence>
<feature type="domain" description="Methionyl/Valyl/Leucyl/Isoleucyl-tRNA synthetase anticodon-binding" evidence="17">
    <location>
        <begin position="699"/>
        <end position="810"/>
    </location>
</feature>
<dbReference type="GO" id="GO:0000049">
    <property type="term" value="F:tRNA binding"/>
    <property type="evidence" value="ECO:0007669"/>
    <property type="project" value="InterPro"/>
</dbReference>
<feature type="domain" description="Aminoacyl-tRNA synthetase class Ia" evidence="15">
    <location>
        <begin position="40"/>
        <end position="654"/>
    </location>
</feature>
<keyword evidence="11 14" id="KW-0030">Aminoacyl-tRNA synthetase</keyword>
<feature type="binding site" evidence="14">
    <location>
        <position position="946"/>
    </location>
    <ligand>
        <name>Zn(2+)</name>
        <dbReference type="ChEBI" id="CHEBI:29105"/>
    </ligand>
</feature>
<dbReference type="InterPro" id="IPR009080">
    <property type="entry name" value="tRNAsynth_Ia_anticodon-bd"/>
</dbReference>
<name>A0A2H4V2I3_SALET</name>
<dbReference type="InterPro" id="IPR010663">
    <property type="entry name" value="Znf_FPG/IleRS"/>
</dbReference>
<feature type="binding site" evidence="14">
    <location>
        <position position="949"/>
    </location>
    <ligand>
        <name>Zn(2+)</name>
        <dbReference type="ChEBI" id="CHEBI:29105"/>
    </ligand>
</feature>
<dbReference type="FunFam" id="3.40.50.620:FF:000048">
    <property type="entry name" value="Isoleucine--tRNA ligase"/>
    <property type="match status" value="1"/>
</dbReference>
<keyword evidence="6 14" id="KW-0479">Metal-binding</keyword>
<gene>
    <name evidence="14 18" type="primary">ileS</name>
</gene>
<feature type="binding site" evidence="14">
    <location>
        <position position="575"/>
    </location>
    <ligand>
        <name>L-isoleucyl-5'-AMP</name>
        <dbReference type="ChEBI" id="CHEBI:178002"/>
    </ligand>
</feature>
<organism evidence="18">
    <name type="scientific">Salmonella enterica I</name>
    <dbReference type="NCBI Taxonomy" id="59201"/>
    <lineage>
        <taxon>Bacteria</taxon>
        <taxon>Pseudomonadati</taxon>
        <taxon>Pseudomonadota</taxon>
        <taxon>Gammaproteobacteria</taxon>
        <taxon>Enterobacterales</taxon>
        <taxon>Enterobacteriaceae</taxon>
        <taxon>Salmonella</taxon>
    </lineage>
</organism>
<comment type="catalytic activity">
    <reaction evidence="13 14">
        <text>tRNA(Ile) + L-isoleucine + ATP = L-isoleucyl-tRNA(Ile) + AMP + diphosphate</text>
        <dbReference type="Rhea" id="RHEA:11060"/>
        <dbReference type="Rhea" id="RHEA-COMP:9666"/>
        <dbReference type="Rhea" id="RHEA-COMP:9695"/>
        <dbReference type="ChEBI" id="CHEBI:30616"/>
        <dbReference type="ChEBI" id="CHEBI:33019"/>
        <dbReference type="ChEBI" id="CHEBI:58045"/>
        <dbReference type="ChEBI" id="CHEBI:78442"/>
        <dbReference type="ChEBI" id="CHEBI:78528"/>
        <dbReference type="ChEBI" id="CHEBI:456215"/>
        <dbReference type="EC" id="6.1.1.5"/>
    </reaction>
</comment>
<proteinExistence type="inferred from homology"/>
<dbReference type="InterPro" id="IPR014729">
    <property type="entry name" value="Rossmann-like_a/b/a_fold"/>
</dbReference>
<sequence length="963" mass="107954">MFIKPKYGTENLMSDYKSTLNLPETGFPMRGDLAKREPGMLARWTDDDLYGIIRAAKKGKKTFILHDGPPYANGSIHIGHSVNKILKDIIVKSKGLSGFDSPYVPGWDCHGLPIELKVEQEFGKPGEKFTAAEFRAKCREYAATQVDGQRKDFIRLGVLGDWSHPYLTMDFKTEANIIRALGRIIKNGHLHKGAKPVHWCVDCRSALAEAEVEYYDKTSPSIDVAFRAVDQDAVKAKFGLPGVSGPISLVIWTTTPWTLPANRAISLAPDFDYALVQIDGQAVILAKDLVESVMQRIGAAEYTILGTVKGAELELLRFTHPFMGFDVPAILGDHVTLDAGTGAVHTAPGHGPDDYVIGQKYGLETANPVGPDGTYLPGTYPTLDGVNVFKANDIVIELLKEKGALLHVEKMQHSYPCCWRHKTPIIFRATPQWFVSMDKEGLRQQSLKEIKGVQWIPDWGQARIESMVANRPDWCISRQRTWGVPMSLFVHKETQELLPIERTLAAMEEVAKRVEVDGIQAWWDLDPKEILGEDADQYEKVPDTLDVWFDSGSTSYSVVDARPEFAGHAADMYLEGSDQHRGWFMSSLMISVAMKGKAPYRQVLTHGFTVDGQGRKMSKSIGNTVSPQDVMNKLGADILRLWVASTDYTGEMAVSDEILKRAADSYRRIRNTARFLLANLNGFNPATDMVKPEEMVVLDRWAVGCTKTAQQEILKAYEAYDFHEVVQRLMRFCSVEMGSFYLDIIKDRQYTAKADSVARRSCQTALYHIAEALVRWMAPIMSFTADEIWGYLPGEREKYVFTGEWYDGLFGLKDEEVLDNSFWDKVLFVKGAVNRALEAEKGNGIRSSLEAKVLLEYDEDAADFIEKLRTLENELRFIFITSQFEIAPQPGTSKQLEEEELLSEFKKGMNIVPVNPVVSKAEGDKCPRCWHYTTDVGKVAEHADICGRCVSNIAGNGEQRKFA</sequence>
<dbReference type="SUPFAM" id="SSF50677">
    <property type="entry name" value="ValRS/IleRS/LeuRS editing domain"/>
    <property type="match status" value="1"/>
</dbReference>
<evidence type="ECO:0000256" key="14">
    <source>
        <dbReference type="HAMAP-Rule" id="MF_02002"/>
    </source>
</evidence>
<evidence type="ECO:0000256" key="8">
    <source>
        <dbReference type="ARBA" id="ARBA00022833"/>
    </source>
</evidence>
<evidence type="ECO:0000256" key="7">
    <source>
        <dbReference type="ARBA" id="ARBA00022741"/>
    </source>
</evidence>
<keyword evidence="4 14" id="KW-0963">Cytoplasm</keyword>
<feature type="short sequence motif" description="'KMSKS' region" evidence="14">
    <location>
        <begin position="616"/>
        <end position="620"/>
    </location>
</feature>
<comment type="cofactor">
    <cofactor evidence="14">
        <name>Zn(2+)</name>
        <dbReference type="ChEBI" id="CHEBI:29105"/>
    </cofactor>
    <text evidence="14">Binds 1 zinc ion per subunit.</text>
</comment>
<protein>
    <recommendedName>
        <fullName evidence="14">Isoleucine--tRNA ligase</fullName>
        <ecNumber evidence="14">6.1.1.5</ecNumber>
    </recommendedName>
    <alternativeName>
        <fullName evidence="14">Isoleucyl-tRNA synthetase</fullName>
        <shortName evidence="14">IleRS</shortName>
    </alternativeName>
</protein>
<keyword evidence="10 14" id="KW-0648">Protein biosynthesis</keyword>
<dbReference type="InterPro" id="IPR023585">
    <property type="entry name" value="Ile-tRNA-ligase_type1"/>
</dbReference>
<keyword evidence="9 14" id="KW-0067">ATP-binding</keyword>
<dbReference type="InterPro" id="IPR002301">
    <property type="entry name" value="Ile-tRNA-ligase"/>
</dbReference>
<dbReference type="GO" id="GO:0008270">
    <property type="term" value="F:zinc ion binding"/>
    <property type="evidence" value="ECO:0007669"/>
    <property type="project" value="UniProtKB-UniRule"/>
</dbReference>
<dbReference type="FunFam" id="1.10.730.20:FF:000001">
    <property type="entry name" value="Isoleucine--tRNA ligase"/>
    <property type="match status" value="1"/>
</dbReference>
<keyword evidence="8 14" id="KW-0862">Zinc</keyword>
<dbReference type="PANTHER" id="PTHR42765:SF1">
    <property type="entry name" value="ISOLEUCINE--TRNA LIGASE, MITOCHONDRIAL"/>
    <property type="match status" value="1"/>
</dbReference>
<dbReference type="Gene3D" id="3.40.50.620">
    <property type="entry name" value="HUPs"/>
    <property type="match status" value="2"/>
</dbReference>
<evidence type="ECO:0000256" key="11">
    <source>
        <dbReference type="ARBA" id="ARBA00023146"/>
    </source>
</evidence>
<comment type="similarity">
    <text evidence="2 14">Belongs to the class-I aminoacyl-tRNA synthetase family. IleS type 1 subfamily.</text>
</comment>
<feature type="binding site" evidence="14">
    <location>
        <position position="929"/>
    </location>
    <ligand>
        <name>Zn(2+)</name>
        <dbReference type="ChEBI" id="CHEBI:29105"/>
    </ligand>
</feature>
<dbReference type="CDD" id="cd00818">
    <property type="entry name" value="IleRS_core"/>
    <property type="match status" value="1"/>
</dbReference>
<evidence type="ECO:0000259" key="17">
    <source>
        <dbReference type="Pfam" id="PF08264"/>
    </source>
</evidence>
<feature type="short sequence motif" description="'HIGH' region" evidence="14">
    <location>
        <begin position="70"/>
        <end position="80"/>
    </location>
</feature>
<evidence type="ECO:0000259" key="15">
    <source>
        <dbReference type="Pfam" id="PF00133"/>
    </source>
</evidence>
<dbReference type="Gene3D" id="3.90.740.10">
    <property type="entry name" value="Valyl/Leucyl/Isoleucyl-tRNA synthetase, editing domain"/>
    <property type="match status" value="1"/>
</dbReference>
<accession>A0A2H4V2I3</accession>
<dbReference type="InterPro" id="IPR033708">
    <property type="entry name" value="Anticodon_Ile_BEm"/>
</dbReference>
<dbReference type="GO" id="GO:0002161">
    <property type="term" value="F:aminoacyl-tRNA deacylase activity"/>
    <property type="evidence" value="ECO:0007669"/>
    <property type="project" value="InterPro"/>
</dbReference>
<feature type="binding site" evidence="14">
    <location>
        <position position="619"/>
    </location>
    <ligand>
        <name>ATP</name>
        <dbReference type="ChEBI" id="CHEBI:30616"/>
    </ligand>
</feature>
<reference evidence="18" key="1">
    <citation type="journal article" date="2018" name="Appl. Environ. Microbiol.">
        <title>Quantifying the Survival of Multiple Salmonella enterica Serovars in vivo using Massively-parallel Whole Genome Sequencing to Predict Zoonotic Risk.</title>
        <authorList>
            <person name="Vohra P."/>
            <person name="Bugarel M."/>
            <person name="Turner F."/>
            <person name="Loneragan G.H."/>
            <person name="Hope J.C."/>
            <person name="Hopkins J."/>
            <person name="Stevens M.P."/>
        </authorList>
    </citation>
    <scope>NUCLEOTIDE SEQUENCE</scope>
    <source>
        <strain evidence="18">09TTU1627T</strain>
    </source>
</reference>
<evidence type="ECO:0000256" key="5">
    <source>
        <dbReference type="ARBA" id="ARBA00022598"/>
    </source>
</evidence>
<dbReference type="CDD" id="cd07960">
    <property type="entry name" value="Anticodon_Ia_Ile_BEm"/>
    <property type="match status" value="1"/>
</dbReference>
<dbReference type="Pfam" id="PF08264">
    <property type="entry name" value="Anticodon_1"/>
    <property type="match status" value="1"/>
</dbReference>